<name>A0A2A2M5Y5_9BILA</name>
<evidence type="ECO:0000313" key="2">
    <source>
        <dbReference type="Proteomes" id="UP000218231"/>
    </source>
</evidence>
<sequence length="71" mass="7837">MIGEVLQFQDLQELCRPGERPRLSTVEAWARGQGIRYKYDGKGGIWTTAAAMNAALGLQQASNDTYGTDLF</sequence>
<protein>
    <submittedName>
        <fullName evidence="1">Uncharacterized protein</fullName>
    </submittedName>
</protein>
<gene>
    <name evidence="1" type="ORF">WR25_05680</name>
</gene>
<dbReference type="Proteomes" id="UP000218231">
    <property type="component" value="Unassembled WGS sequence"/>
</dbReference>
<keyword evidence="2" id="KW-1185">Reference proteome</keyword>
<accession>A0A2A2M5Y5</accession>
<proteinExistence type="predicted"/>
<evidence type="ECO:0000313" key="1">
    <source>
        <dbReference type="EMBL" id="PAV93846.1"/>
    </source>
</evidence>
<reference evidence="1 2" key="1">
    <citation type="journal article" date="2017" name="Curr. Biol.">
        <title>Genome architecture and evolution of a unichromosomal asexual nematode.</title>
        <authorList>
            <person name="Fradin H."/>
            <person name="Zegar C."/>
            <person name="Gutwein M."/>
            <person name="Lucas J."/>
            <person name="Kovtun M."/>
            <person name="Corcoran D."/>
            <person name="Baugh L.R."/>
            <person name="Kiontke K."/>
            <person name="Gunsalus K."/>
            <person name="Fitch D.H."/>
            <person name="Piano F."/>
        </authorList>
    </citation>
    <scope>NUCLEOTIDE SEQUENCE [LARGE SCALE GENOMIC DNA]</scope>
    <source>
        <strain evidence="1">PF1309</strain>
    </source>
</reference>
<dbReference type="AlphaFoldDB" id="A0A2A2M5Y5"/>
<dbReference type="EMBL" id="LIAE01003789">
    <property type="protein sequence ID" value="PAV93846.1"/>
    <property type="molecule type" value="Genomic_DNA"/>
</dbReference>
<organism evidence="1 2">
    <name type="scientific">Diploscapter pachys</name>
    <dbReference type="NCBI Taxonomy" id="2018661"/>
    <lineage>
        <taxon>Eukaryota</taxon>
        <taxon>Metazoa</taxon>
        <taxon>Ecdysozoa</taxon>
        <taxon>Nematoda</taxon>
        <taxon>Chromadorea</taxon>
        <taxon>Rhabditida</taxon>
        <taxon>Rhabditina</taxon>
        <taxon>Rhabditomorpha</taxon>
        <taxon>Rhabditoidea</taxon>
        <taxon>Rhabditidae</taxon>
        <taxon>Diploscapter</taxon>
    </lineage>
</organism>
<comment type="caution">
    <text evidence="1">The sequence shown here is derived from an EMBL/GenBank/DDBJ whole genome shotgun (WGS) entry which is preliminary data.</text>
</comment>